<name>A0A106DYT4_9BURK</name>
<dbReference type="AlphaFoldDB" id="A0A106DYT4"/>
<gene>
    <name evidence="1" type="ORF">WT27_17875</name>
</gene>
<evidence type="ECO:0000313" key="2">
    <source>
        <dbReference type="Proteomes" id="UP000062317"/>
    </source>
</evidence>
<dbReference type="EMBL" id="LPEQ01000141">
    <property type="protein sequence ID" value="KVV37038.1"/>
    <property type="molecule type" value="Genomic_DNA"/>
</dbReference>
<protein>
    <submittedName>
        <fullName evidence="1">Uncharacterized protein</fullName>
    </submittedName>
</protein>
<keyword evidence="2" id="KW-1185">Reference proteome</keyword>
<organism evidence="1 2">
    <name type="scientific">Burkholderia territorii</name>
    <dbReference type="NCBI Taxonomy" id="1503055"/>
    <lineage>
        <taxon>Bacteria</taxon>
        <taxon>Pseudomonadati</taxon>
        <taxon>Pseudomonadota</taxon>
        <taxon>Betaproteobacteria</taxon>
        <taxon>Burkholderiales</taxon>
        <taxon>Burkholderiaceae</taxon>
        <taxon>Burkholderia</taxon>
        <taxon>Burkholderia cepacia complex</taxon>
    </lineage>
</organism>
<dbReference type="RefSeq" id="WP_060109953.1">
    <property type="nucleotide sequence ID" value="NZ_LPEQ01000141.1"/>
</dbReference>
<reference evidence="1 2" key="1">
    <citation type="submission" date="2015-11" db="EMBL/GenBank/DDBJ databases">
        <title>Expanding the genomic diversity of Burkholderia species for the development of highly accurate diagnostics.</title>
        <authorList>
            <person name="Sahl J."/>
            <person name="Keim P."/>
            <person name="Wagner D."/>
        </authorList>
    </citation>
    <scope>NUCLEOTIDE SEQUENCE [LARGE SCALE GENOMIC DNA]</scope>
    <source>
        <strain evidence="1 2">MSMB1301WGS</strain>
    </source>
</reference>
<proteinExistence type="predicted"/>
<comment type="caution">
    <text evidence="1">The sequence shown here is derived from an EMBL/GenBank/DDBJ whole genome shotgun (WGS) entry which is preliminary data.</text>
</comment>
<accession>A0A106DYT4</accession>
<sequence length="182" mass="20864">MYQPQDIAPKTIIGWAEGALVERSTLTQYRRTPEPVDYFLEKGGWENVLKLWLSSKFRELPGTPTVECEQAIYQDPHQNVDILIRPALGKAICIELKAESLFHSALQGRQTVPHKFFDEVGDDIEKLRWVKPQYADAIKMVIAVCFSVEAAESMRKHAFEEDTITLGEGENSWPITIFWRVI</sequence>
<dbReference type="Proteomes" id="UP000062317">
    <property type="component" value="Unassembled WGS sequence"/>
</dbReference>
<evidence type="ECO:0000313" key="1">
    <source>
        <dbReference type="EMBL" id="KVV37038.1"/>
    </source>
</evidence>